<dbReference type="AlphaFoldDB" id="A0A3L5TSH2"/>
<evidence type="ECO:0000313" key="4">
    <source>
        <dbReference type="Proteomes" id="UP000266721"/>
    </source>
</evidence>
<reference evidence="3 4" key="1">
    <citation type="journal article" date="2016" name="PLoS ONE">
        <title>A First Insight into the Genome of the Filter-Feeder Mussel Mytilus galloprovincialis.</title>
        <authorList>
            <person name="Murgarella M."/>
            <person name="Puiu D."/>
            <person name="Novoa B."/>
            <person name="Figueras A."/>
            <person name="Posada D."/>
            <person name="Canchaya C."/>
        </authorList>
    </citation>
    <scope>NUCLEOTIDE SEQUENCE [LARGE SCALE GENOMIC DNA]</scope>
    <source>
        <tissue evidence="3">Muscle</tissue>
    </source>
</reference>
<dbReference type="Gene3D" id="2.60.40.10">
    <property type="entry name" value="Immunoglobulins"/>
    <property type="match status" value="1"/>
</dbReference>
<sequence length="227" mass="26025">MVYDIILYGLWYCKKLFVQRDTTVEIACPTIATGNDYVIWHFKQWTISDGKNVNPKFKNKYRVTNTRNLQIVNFTYADDGQYTCQELSYKEIREDTVTVAVCRISKEERSFSKKSTGLLQKQMDVYTGNCASLNKNTNSNCEDTIEMYLTNDVHKVLYLNNFNKTTAETFLCQIYKVGNVDEITTADHADIDYKQLTYSFGGIAAVLIVLLILAGAVIKTMALKFNR</sequence>
<evidence type="ECO:0000256" key="1">
    <source>
        <dbReference type="SAM" id="Phobius"/>
    </source>
</evidence>
<feature type="non-terminal residue" evidence="3">
    <location>
        <position position="1"/>
    </location>
</feature>
<feature type="transmembrane region" description="Helical" evidence="1">
    <location>
        <begin position="198"/>
        <end position="218"/>
    </location>
</feature>
<keyword evidence="1" id="KW-0812">Transmembrane</keyword>
<organism evidence="3 4">
    <name type="scientific">Mytilus galloprovincialis</name>
    <name type="common">Mediterranean mussel</name>
    <dbReference type="NCBI Taxonomy" id="29158"/>
    <lineage>
        <taxon>Eukaryota</taxon>
        <taxon>Metazoa</taxon>
        <taxon>Spiralia</taxon>
        <taxon>Lophotrochozoa</taxon>
        <taxon>Mollusca</taxon>
        <taxon>Bivalvia</taxon>
        <taxon>Autobranchia</taxon>
        <taxon>Pteriomorphia</taxon>
        <taxon>Mytilida</taxon>
        <taxon>Mytiloidea</taxon>
        <taxon>Mytilidae</taxon>
        <taxon>Mytilinae</taxon>
        <taxon>Mytilus</taxon>
    </lineage>
</organism>
<dbReference type="InterPro" id="IPR013783">
    <property type="entry name" value="Ig-like_fold"/>
</dbReference>
<evidence type="ECO:0000259" key="2">
    <source>
        <dbReference type="Pfam" id="PF00047"/>
    </source>
</evidence>
<feature type="domain" description="Immunoglobulin-like beta-sandwich" evidence="2">
    <location>
        <begin position="17"/>
        <end position="85"/>
    </location>
</feature>
<dbReference type="InterPro" id="IPR036179">
    <property type="entry name" value="Ig-like_dom_sf"/>
</dbReference>
<dbReference type="SUPFAM" id="SSF48726">
    <property type="entry name" value="Immunoglobulin"/>
    <property type="match status" value="1"/>
</dbReference>
<proteinExistence type="predicted"/>
<gene>
    <name evidence="3" type="ORF">AM593_07621</name>
</gene>
<evidence type="ECO:0000313" key="3">
    <source>
        <dbReference type="EMBL" id="OPL32881.1"/>
    </source>
</evidence>
<keyword evidence="4" id="KW-1185">Reference proteome</keyword>
<dbReference type="Proteomes" id="UP000266721">
    <property type="component" value="Unassembled WGS sequence"/>
</dbReference>
<name>A0A3L5TSH2_MYTGA</name>
<protein>
    <recommendedName>
        <fullName evidence="2">Immunoglobulin-like beta-sandwich domain-containing protein</fullName>
    </recommendedName>
</protein>
<dbReference type="EMBL" id="KV586221">
    <property type="protein sequence ID" value="OPL32881.1"/>
    <property type="molecule type" value="Genomic_DNA"/>
</dbReference>
<keyword evidence="1" id="KW-0472">Membrane</keyword>
<dbReference type="InterPro" id="IPR013151">
    <property type="entry name" value="Immunoglobulin_dom"/>
</dbReference>
<comment type="caution">
    <text evidence="3">The sequence shown here is derived from an EMBL/GenBank/DDBJ whole genome shotgun (WGS) entry which is preliminary data.</text>
</comment>
<dbReference type="Pfam" id="PF00047">
    <property type="entry name" value="ig"/>
    <property type="match status" value="1"/>
</dbReference>
<accession>A0A3L5TSH2</accession>
<keyword evidence="1" id="KW-1133">Transmembrane helix</keyword>